<dbReference type="GO" id="GO:0004803">
    <property type="term" value="F:transposase activity"/>
    <property type="evidence" value="ECO:0007669"/>
    <property type="project" value="InterPro"/>
</dbReference>
<dbReference type="Gene3D" id="1.10.10.60">
    <property type="entry name" value="Homeodomain-like"/>
    <property type="match status" value="1"/>
</dbReference>
<accession>A0A3E0ESY6</accession>
<keyword evidence="2" id="KW-1185">Reference proteome</keyword>
<name>A0A3E0ESY6_9FLAO</name>
<dbReference type="OrthoDB" id="1068999at2"/>
<dbReference type="GO" id="GO:0003677">
    <property type="term" value="F:DNA binding"/>
    <property type="evidence" value="ECO:0007669"/>
    <property type="project" value="InterPro"/>
</dbReference>
<dbReference type="Pfam" id="PF01527">
    <property type="entry name" value="HTH_Tnp_1"/>
    <property type="match status" value="1"/>
</dbReference>
<reference evidence="1 2" key="1">
    <citation type="submission" date="2018-08" db="EMBL/GenBank/DDBJ databases">
        <title>Genomic Encyclopedia of Archaeal and Bacterial Type Strains, Phase II (KMG-II): from individual species to whole genera.</title>
        <authorList>
            <person name="Goeker M."/>
        </authorList>
    </citation>
    <scope>NUCLEOTIDE SEQUENCE [LARGE SCALE GENOMIC DNA]</scope>
    <source>
        <strain evidence="1 2">DSM 100880</strain>
    </source>
</reference>
<dbReference type="Proteomes" id="UP000257136">
    <property type="component" value="Unassembled WGS sequence"/>
</dbReference>
<evidence type="ECO:0000313" key="2">
    <source>
        <dbReference type="Proteomes" id="UP000257136"/>
    </source>
</evidence>
<protein>
    <submittedName>
        <fullName evidence="1">Terminase small subunit</fullName>
    </submittedName>
</protein>
<comment type="caution">
    <text evidence="1">The sequence shown here is derived from an EMBL/GenBank/DDBJ whole genome shotgun (WGS) entry which is preliminary data.</text>
</comment>
<dbReference type="GO" id="GO:0006313">
    <property type="term" value="P:DNA transposition"/>
    <property type="evidence" value="ECO:0007669"/>
    <property type="project" value="InterPro"/>
</dbReference>
<dbReference type="AlphaFoldDB" id="A0A3E0ESY6"/>
<evidence type="ECO:0000313" key="1">
    <source>
        <dbReference type="EMBL" id="REH00277.1"/>
    </source>
</evidence>
<organism evidence="1 2">
    <name type="scientific">Flavobacterium aquicola</name>
    <dbReference type="NCBI Taxonomy" id="1682742"/>
    <lineage>
        <taxon>Bacteria</taxon>
        <taxon>Pseudomonadati</taxon>
        <taxon>Bacteroidota</taxon>
        <taxon>Flavobacteriia</taxon>
        <taxon>Flavobacteriales</taxon>
        <taxon>Flavobacteriaceae</taxon>
        <taxon>Flavobacterium</taxon>
    </lineage>
</organism>
<dbReference type="InterPro" id="IPR002514">
    <property type="entry name" value="Transposase_8"/>
</dbReference>
<proteinExistence type="predicted"/>
<gene>
    <name evidence="1" type="ORF">C8P67_103253</name>
</gene>
<dbReference type="EMBL" id="QUNI01000003">
    <property type="protein sequence ID" value="REH00277.1"/>
    <property type="molecule type" value="Genomic_DNA"/>
</dbReference>
<sequence length="154" mass="17624">MGFLHLNHYKNMSNLLTNQAKKVMAEKMFVEDGMTAKAISEQLDVSEQTLSKWRKDGRWEDKRAEMLASPHKIREILIKELKTVAEGGVSLIDADALAKINKVIETLSSSTSVQIVFSVFKEFDNWMADQDPKTAVLFTEYHKQFILFKINQEG</sequence>